<protein>
    <submittedName>
        <fullName evidence="1">Uncharacterized protein</fullName>
    </submittedName>
</protein>
<reference evidence="1 2" key="1">
    <citation type="submission" date="2016-11" db="EMBL/GenBank/DDBJ databases">
        <title>The macronuclear genome of Stentor coeruleus: a giant cell with tiny introns.</title>
        <authorList>
            <person name="Slabodnick M."/>
            <person name="Ruby J.G."/>
            <person name="Reiff S.B."/>
            <person name="Swart E.C."/>
            <person name="Gosai S."/>
            <person name="Prabakaran S."/>
            <person name="Witkowska E."/>
            <person name="Larue G.E."/>
            <person name="Fisher S."/>
            <person name="Freeman R.M."/>
            <person name="Gunawardena J."/>
            <person name="Chu W."/>
            <person name="Stover N.A."/>
            <person name="Gregory B.D."/>
            <person name="Nowacki M."/>
            <person name="Derisi J."/>
            <person name="Roy S.W."/>
            <person name="Marshall W.F."/>
            <person name="Sood P."/>
        </authorList>
    </citation>
    <scope>NUCLEOTIDE SEQUENCE [LARGE SCALE GENOMIC DNA]</scope>
    <source>
        <strain evidence="1">WM001</strain>
    </source>
</reference>
<evidence type="ECO:0000313" key="1">
    <source>
        <dbReference type="EMBL" id="OMJ73816.1"/>
    </source>
</evidence>
<organism evidence="1 2">
    <name type="scientific">Stentor coeruleus</name>
    <dbReference type="NCBI Taxonomy" id="5963"/>
    <lineage>
        <taxon>Eukaryota</taxon>
        <taxon>Sar</taxon>
        <taxon>Alveolata</taxon>
        <taxon>Ciliophora</taxon>
        <taxon>Postciliodesmatophora</taxon>
        <taxon>Heterotrichea</taxon>
        <taxon>Heterotrichida</taxon>
        <taxon>Stentoridae</taxon>
        <taxon>Stentor</taxon>
    </lineage>
</organism>
<name>A0A1R2BAN4_9CILI</name>
<dbReference type="Proteomes" id="UP000187209">
    <property type="component" value="Unassembled WGS sequence"/>
</dbReference>
<comment type="caution">
    <text evidence="1">The sequence shown here is derived from an EMBL/GenBank/DDBJ whole genome shotgun (WGS) entry which is preliminary data.</text>
</comment>
<dbReference type="EMBL" id="MPUH01000794">
    <property type="protein sequence ID" value="OMJ73816.1"/>
    <property type="molecule type" value="Genomic_DNA"/>
</dbReference>
<proteinExistence type="predicted"/>
<evidence type="ECO:0000313" key="2">
    <source>
        <dbReference type="Proteomes" id="UP000187209"/>
    </source>
</evidence>
<sequence length="431" mass="50335">MKISFSQARNNSEKSIINKPEAKRIQPLFKKKFSPMQSQLTYSNSISSEPKAFHHDFDLKASEYKSLYNEKLEIIRDLITYTSKYENAYSTRARLNKILSLGKNLESLIKSSTEQINTEIKFQKKLISNLENVKNIAITEKDDKDKFPDDDEDTVKICVNVSGVYCISFITYDRNMRQFDIDLYGENDANYYSYHLNSQIKDTIENLPARLTECILNNMYFCTFQDRMVLRFRSGHINEEYIVVSIKGHTEEVCVCLKELPSTFELCLRNKTLVINKSDLKIKSIDELKTSGKRHMVKNIIEEKLCFIHGELHWELSEWEVSKKLKKKSTANEINVRSAKQKDFLDDYEVVVTNGTVVVMNTKLKIDLIFNTILQKTRILVNYNNQSVKIVEEDFANEFKLLKRLQKVSICSVTMLKSLEFLRFLKLVLFN</sequence>
<gene>
    <name evidence="1" type="ORF">SteCoe_27429</name>
</gene>
<keyword evidence="2" id="KW-1185">Reference proteome</keyword>
<accession>A0A1R2BAN4</accession>
<dbReference type="AlphaFoldDB" id="A0A1R2BAN4"/>